<proteinExistence type="predicted"/>
<name>A0A645HG60_9ZZZZ</name>
<sequence length="121" mass="14663">MDKLKKIFFRIFHSGSETHVLVHDDEDDDFPTSYVVRNKKELECLRRSLEADEVKNIRQHRLFSGVVKWAFYLLIFYLFSDVLLELLYRFHMLVHVHAPWNIPMLIREYFFDGKHGFPGRF</sequence>
<keyword evidence="1" id="KW-0812">Transmembrane</keyword>
<dbReference type="EMBL" id="VSSQ01093011">
    <property type="protein sequence ID" value="MPN38027.1"/>
    <property type="molecule type" value="Genomic_DNA"/>
</dbReference>
<protein>
    <submittedName>
        <fullName evidence="2">Uncharacterized protein</fullName>
    </submittedName>
</protein>
<evidence type="ECO:0000256" key="1">
    <source>
        <dbReference type="SAM" id="Phobius"/>
    </source>
</evidence>
<dbReference type="AlphaFoldDB" id="A0A645HG60"/>
<reference evidence="2" key="1">
    <citation type="submission" date="2019-08" db="EMBL/GenBank/DDBJ databases">
        <authorList>
            <person name="Kucharzyk K."/>
            <person name="Murdoch R.W."/>
            <person name="Higgins S."/>
            <person name="Loffler F."/>
        </authorList>
    </citation>
    <scope>NUCLEOTIDE SEQUENCE</scope>
</reference>
<keyword evidence="1" id="KW-0472">Membrane</keyword>
<organism evidence="2">
    <name type="scientific">bioreactor metagenome</name>
    <dbReference type="NCBI Taxonomy" id="1076179"/>
    <lineage>
        <taxon>unclassified sequences</taxon>
        <taxon>metagenomes</taxon>
        <taxon>ecological metagenomes</taxon>
    </lineage>
</organism>
<keyword evidence="1" id="KW-1133">Transmembrane helix</keyword>
<accession>A0A645HG60</accession>
<comment type="caution">
    <text evidence="2">The sequence shown here is derived from an EMBL/GenBank/DDBJ whole genome shotgun (WGS) entry which is preliminary data.</text>
</comment>
<evidence type="ECO:0000313" key="2">
    <source>
        <dbReference type="EMBL" id="MPN38027.1"/>
    </source>
</evidence>
<gene>
    <name evidence="2" type="ORF">SDC9_185550</name>
</gene>
<feature type="transmembrane region" description="Helical" evidence="1">
    <location>
        <begin position="69"/>
        <end position="88"/>
    </location>
</feature>